<gene>
    <name evidence="2" type="ORF">HINF_LOCUS26992</name>
    <name evidence="1" type="ORF">HINF_LOCUS31739</name>
</gene>
<name>A0AA86U7G7_9EUKA</name>
<accession>A0AA86U7G7</accession>
<evidence type="ECO:0000313" key="3">
    <source>
        <dbReference type="Proteomes" id="UP001642409"/>
    </source>
</evidence>
<evidence type="ECO:0000313" key="2">
    <source>
        <dbReference type="EMBL" id="CAL6019529.1"/>
    </source>
</evidence>
<reference evidence="2 3" key="2">
    <citation type="submission" date="2024-07" db="EMBL/GenBank/DDBJ databases">
        <authorList>
            <person name="Akdeniz Z."/>
        </authorList>
    </citation>
    <scope>NUCLEOTIDE SEQUENCE [LARGE SCALE GENOMIC DNA]</scope>
</reference>
<dbReference type="EMBL" id="CATOUU010000721">
    <property type="protein sequence ID" value="CAI9944094.1"/>
    <property type="molecule type" value="Genomic_DNA"/>
</dbReference>
<organism evidence="1">
    <name type="scientific">Hexamita inflata</name>
    <dbReference type="NCBI Taxonomy" id="28002"/>
    <lineage>
        <taxon>Eukaryota</taxon>
        <taxon>Metamonada</taxon>
        <taxon>Diplomonadida</taxon>
        <taxon>Hexamitidae</taxon>
        <taxon>Hexamitinae</taxon>
        <taxon>Hexamita</taxon>
    </lineage>
</organism>
<evidence type="ECO:0000313" key="1">
    <source>
        <dbReference type="EMBL" id="CAI9944094.1"/>
    </source>
</evidence>
<sequence>MFKEGMRRLLNIFNQDKFVKSNLLIFLQLLKSTERLWFKIVKITSQRKSNHHKVVFTVINESLAFIGHKEIDIGISQVEKRIVEQNLLEYSQKAAIRHISKQQLE</sequence>
<protein>
    <submittedName>
        <fullName evidence="2">Hypothetical_protein</fullName>
    </submittedName>
</protein>
<comment type="caution">
    <text evidence="1">The sequence shown here is derived from an EMBL/GenBank/DDBJ whole genome shotgun (WGS) entry which is preliminary data.</text>
</comment>
<dbReference type="AlphaFoldDB" id="A0AA86U7G7"/>
<keyword evidence="3" id="KW-1185">Reference proteome</keyword>
<proteinExistence type="predicted"/>
<reference evidence="1" key="1">
    <citation type="submission" date="2023-06" db="EMBL/GenBank/DDBJ databases">
        <authorList>
            <person name="Kurt Z."/>
        </authorList>
    </citation>
    <scope>NUCLEOTIDE SEQUENCE</scope>
</reference>
<dbReference type="EMBL" id="CAXDID020000083">
    <property type="protein sequence ID" value="CAL6019529.1"/>
    <property type="molecule type" value="Genomic_DNA"/>
</dbReference>
<dbReference type="Proteomes" id="UP001642409">
    <property type="component" value="Unassembled WGS sequence"/>
</dbReference>